<dbReference type="InterPro" id="IPR029058">
    <property type="entry name" value="AB_hydrolase_fold"/>
</dbReference>
<protein>
    <recommendedName>
        <fullName evidence="3">PET hydrolase/cutinase-like domain-containing protein</fullName>
    </recommendedName>
</protein>
<dbReference type="PIRSF" id="PIRSF031982">
    <property type="entry name" value="UCP031982_abhydr"/>
    <property type="match status" value="1"/>
</dbReference>
<dbReference type="InterPro" id="IPR016986">
    <property type="entry name" value="UCP031982_abhydr"/>
</dbReference>
<dbReference type="AlphaFoldDB" id="A0A4Y5Z6V9"/>
<dbReference type="RefSeq" id="WP_139984849.1">
    <property type="nucleotide sequence ID" value="NZ_CP041046.1"/>
</dbReference>
<feature type="domain" description="PET hydrolase/cutinase-like" evidence="3">
    <location>
        <begin position="88"/>
        <end position="195"/>
    </location>
</feature>
<reference evidence="4 5" key="1">
    <citation type="submission" date="2019-06" db="EMBL/GenBank/DDBJ databases">
        <title>A complete genome sequence for Luteibacter pinisoli MAH-14.</title>
        <authorList>
            <person name="Baltrus D.A."/>
        </authorList>
    </citation>
    <scope>NUCLEOTIDE SEQUENCE [LARGE SCALE GENOMIC DNA]</scope>
    <source>
        <strain evidence="4 5">MAH-14</strain>
    </source>
</reference>
<dbReference type="Gene3D" id="3.40.50.1820">
    <property type="entry name" value="alpha/beta hydrolase"/>
    <property type="match status" value="1"/>
</dbReference>
<dbReference type="OrthoDB" id="192696at2"/>
<accession>A0A4Y5Z6V9</accession>
<evidence type="ECO:0000259" key="3">
    <source>
        <dbReference type="Pfam" id="PF12740"/>
    </source>
</evidence>
<feature type="signal peptide" evidence="2">
    <location>
        <begin position="1"/>
        <end position="24"/>
    </location>
</feature>
<dbReference type="PANTHER" id="PTHR22946:SF9">
    <property type="entry name" value="POLYKETIDE TRANSFERASE AF380"/>
    <property type="match status" value="1"/>
</dbReference>
<name>A0A4Y5Z6V9_9GAMM</name>
<feature type="chain" id="PRO_5021477842" description="PET hydrolase/cutinase-like domain-containing protein" evidence="2">
    <location>
        <begin position="25"/>
        <end position="358"/>
    </location>
</feature>
<organism evidence="4 5">
    <name type="scientific">Luteibacter pinisoli</name>
    <dbReference type="NCBI Taxonomy" id="2589080"/>
    <lineage>
        <taxon>Bacteria</taxon>
        <taxon>Pseudomonadati</taxon>
        <taxon>Pseudomonadota</taxon>
        <taxon>Gammaproteobacteria</taxon>
        <taxon>Lysobacterales</taxon>
        <taxon>Rhodanobacteraceae</taxon>
        <taxon>Luteibacter</taxon>
    </lineage>
</organism>
<dbReference type="KEGG" id="lpy:FIV34_17745"/>
<proteinExistence type="predicted"/>
<keyword evidence="5" id="KW-1185">Reference proteome</keyword>
<dbReference type="Proteomes" id="UP000316093">
    <property type="component" value="Chromosome"/>
</dbReference>
<dbReference type="SUPFAM" id="SSF53474">
    <property type="entry name" value="alpha/beta-Hydrolases"/>
    <property type="match status" value="1"/>
</dbReference>
<sequence>MLKTLFSGCAVALAFLALSGPTVAAVGETHRSATTPTAALRNADGSSAVPITVWYPAQADAHETPLVIGPDDAPLFATGSAAADAPPASGRYSVVLLSHGFGGTARMMAWFGTALAREGFVVIAVDHPGSNGRGPITGNGAAWWWERAEDLKAAWKTVQADPELSPHIDATRLGVAGFSAGGFAALVAGGARVDVQHFADFCQKHPNDGVCAPQLEAPDLTARNIGTWLKDPSMQERFKDAAGDHAVPGVRAVFVMAPAIVQGLAPDSLKRMQVPVSILVGTADTVAPPATNADVVAKSVPGAKEQRLPNVTHYDFLGECTEAGKKAVPQCAKARHQEEAHKVAVEEALRVFQAALAK</sequence>
<gene>
    <name evidence="4" type="ORF">FIV34_17745</name>
</gene>
<evidence type="ECO:0000313" key="5">
    <source>
        <dbReference type="Proteomes" id="UP000316093"/>
    </source>
</evidence>
<evidence type="ECO:0000256" key="1">
    <source>
        <dbReference type="ARBA" id="ARBA00022801"/>
    </source>
</evidence>
<keyword evidence="2" id="KW-0732">Signal</keyword>
<keyword evidence="1" id="KW-0378">Hydrolase</keyword>
<dbReference type="EMBL" id="CP041046">
    <property type="protein sequence ID" value="QDE40924.1"/>
    <property type="molecule type" value="Genomic_DNA"/>
</dbReference>
<evidence type="ECO:0000256" key="2">
    <source>
        <dbReference type="SAM" id="SignalP"/>
    </source>
</evidence>
<dbReference type="InterPro" id="IPR050261">
    <property type="entry name" value="FrsA_esterase"/>
</dbReference>
<dbReference type="GO" id="GO:0052689">
    <property type="term" value="F:carboxylic ester hydrolase activity"/>
    <property type="evidence" value="ECO:0007669"/>
    <property type="project" value="UniProtKB-ARBA"/>
</dbReference>
<dbReference type="PANTHER" id="PTHR22946">
    <property type="entry name" value="DIENELACTONE HYDROLASE DOMAIN-CONTAINING PROTEIN-RELATED"/>
    <property type="match status" value="1"/>
</dbReference>
<dbReference type="InterPro" id="IPR041127">
    <property type="entry name" value="PET_hydrolase/cutinase-like"/>
</dbReference>
<evidence type="ECO:0000313" key="4">
    <source>
        <dbReference type="EMBL" id="QDE40924.1"/>
    </source>
</evidence>
<dbReference type="Pfam" id="PF12740">
    <property type="entry name" value="PETase"/>
    <property type="match status" value="1"/>
</dbReference>